<comment type="similarity">
    <text evidence="1">Belongs to the glycosyl hydrolase 27 family.</text>
</comment>
<protein>
    <recommendedName>
        <fullName evidence="8">Alpha-galactosidase</fullName>
    </recommendedName>
</protein>
<keyword evidence="5" id="KW-0732">Signal</keyword>
<feature type="region of interest" description="Disordered" evidence="4">
    <location>
        <begin position="300"/>
        <end position="324"/>
    </location>
</feature>
<organism evidence="6 7">
    <name type="scientific">Trifolium subterraneum</name>
    <name type="common">Subterranean clover</name>
    <dbReference type="NCBI Taxonomy" id="3900"/>
    <lineage>
        <taxon>Eukaryota</taxon>
        <taxon>Viridiplantae</taxon>
        <taxon>Streptophyta</taxon>
        <taxon>Embryophyta</taxon>
        <taxon>Tracheophyta</taxon>
        <taxon>Spermatophyta</taxon>
        <taxon>Magnoliopsida</taxon>
        <taxon>eudicotyledons</taxon>
        <taxon>Gunneridae</taxon>
        <taxon>Pentapetalae</taxon>
        <taxon>rosids</taxon>
        <taxon>fabids</taxon>
        <taxon>Fabales</taxon>
        <taxon>Fabaceae</taxon>
        <taxon>Papilionoideae</taxon>
        <taxon>50 kb inversion clade</taxon>
        <taxon>NPAAA clade</taxon>
        <taxon>Hologalegina</taxon>
        <taxon>IRL clade</taxon>
        <taxon>Trifolieae</taxon>
        <taxon>Trifolium</taxon>
    </lineage>
</organism>
<dbReference type="GO" id="GO:0004553">
    <property type="term" value="F:hydrolase activity, hydrolyzing O-glycosyl compounds"/>
    <property type="evidence" value="ECO:0007669"/>
    <property type="project" value="InterPro"/>
</dbReference>
<dbReference type="EMBL" id="DF973609">
    <property type="protein sequence ID" value="GAU35937.1"/>
    <property type="molecule type" value="Genomic_DNA"/>
</dbReference>
<dbReference type="InterPro" id="IPR013785">
    <property type="entry name" value="Aldolase_TIM"/>
</dbReference>
<evidence type="ECO:0000313" key="6">
    <source>
        <dbReference type="EMBL" id="GAU35937.1"/>
    </source>
</evidence>
<reference evidence="7" key="1">
    <citation type="journal article" date="2017" name="Front. Plant Sci.">
        <title>Climate Clever Clovers: New Paradigm to Reduce the Environmental Footprint of Ruminants by Breeding Low Methanogenic Forages Utilizing Haplotype Variation.</title>
        <authorList>
            <person name="Kaur P."/>
            <person name="Appels R."/>
            <person name="Bayer P.E."/>
            <person name="Keeble-Gagnere G."/>
            <person name="Wang J."/>
            <person name="Hirakawa H."/>
            <person name="Shirasawa K."/>
            <person name="Vercoe P."/>
            <person name="Stefanova K."/>
            <person name="Durmic Z."/>
            <person name="Nichols P."/>
            <person name="Revell C."/>
            <person name="Isobe S.N."/>
            <person name="Edwards D."/>
            <person name="Erskine W."/>
        </authorList>
    </citation>
    <scope>NUCLEOTIDE SEQUENCE [LARGE SCALE GENOMIC DNA]</scope>
    <source>
        <strain evidence="7">cv. Daliak</strain>
    </source>
</reference>
<dbReference type="Gene3D" id="2.60.40.1180">
    <property type="entry name" value="Golgi alpha-mannosidase II"/>
    <property type="match status" value="1"/>
</dbReference>
<dbReference type="GO" id="GO:0005975">
    <property type="term" value="P:carbohydrate metabolic process"/>
    <property type="evidence" value="ECO:0007669"/>
    <property type="project" value="InterPro"/>
</dbReference>
<keyword evidence="2" id="KW-0378">Hydrolase</keyword>
<evidence type="ECO:0000256" key="2">
    <source>
        <dbReference type="ARBA" id="ARBA00022801"/>
    </source>
</evidence>
<name>A0A2Z6P0H5_TRISU</name>
<evidence type="ECO:0000256" key="1">
    <source>
        <dbReference type="ARBA" id="ARBA00009743"/>
    </source>
</evidence>
<dbReference type="SUPFAM" id="SSF51445">
    <property type="entry name" value="(Trans)glycosidases"/>
    <property type="match status" value="1"/>
</dbReference>
<accession>A0A2Z6P0H5</accession>
<evidence type="ECO:0000256" key="5">
    <source>
        <dbReference type="SAM" id="SignalP"/>
    </source>
</evidence>
<proteinExistence type="inferred from homology"/>
<sequence>MESSTLCLISFLLLVGSCFQSVSSQNASQSDQQQATLPPRGWNSYDSFSWIISEEEFLQNAEQVAQRLHVHGYEYVVVDWLWYRKKVPGANSNSLGFDLIDEWGRMVPDPARWPSSSGGKGFTEVANKGGAYEEGGRVWHAKDIAIPARTCAWMTNGFMSVNTTLGAGKAFLRSLYEQYAAWGLDLGTGTLLSQVNRSFVYSISPGTNVTSALAKEVSGLVNMYRITGDDWDSWGDVKPHFNISRDLSAANMIGAKGLKGKSWPDLDMLPFGWLTDPGVNDGPHRDSGLNLLEKRSQFTYDPSLKKRHQGTPKRSNNGKKQTHSIGLTSCAESNASGWIVENPNQTLERICWKGSLENNSNPFCVQKRELQQHTLDGDNKYQEEYRGKHQLFAANQMTLCLDGSSKQKVTSQEFQRGSFSPCKMDPNQIWELTSNGTLVNSYSENVDPNVDSDDVRSWIATGRNGEVYMSFFNLNDQQNTTIYAKTSFVSNVITDKRINSCQGKEVWSGKDVVTTQG</sequence>
<feature type="signal peptide" evidence="5">
    <location>
        <begin position="1"/>
        <end position="24"/>
    </location>
</feature>
<evidence type="ECO:0000256" key="4">
    <source>
        <dbReference type="SAM" id="MobiDB-lite"/>
    </source>
</evidence>
<evidence type="ECO:0008006" key="8">
    <source>
        <dbReference type="Google" id="ProtNLM"/>
    </source>
</evidence>
<dbReference type="AlphaFoldDB" id="A0A2Z6P0H5"/>
<dbReference type="InterPro" id="IPR002241">
    <property type="entry name" value="Glyco_hydro_27"/>
</dbReference>
<dbReference type="OrthoDB" id="5795902at2759"/>
<dbReference type="InterPro" id="IPR013780">
    <property type="entry name" value="Glyco_hydro_b"/>
</dbReference>
<evidence type="ECO:0000313" key="7">
    <source>
        <dbReference type="Proteomes" id="UP000242715"/>
    </source>
</evidence>
<keyword evidence="3" id="KW-0326">Glycosidase</keyword>
<feature type="non-terminal residue" evidence="6">
    <location>
        <position position="517"/>
    </location>
</feature>
<feature type="chain" id="PRO_5016454485" description="Alpha-galactosidase" evidence="5">
    <location>
        <begin position="25"/>
        <end position="517"/>
    </location>
</feature>
<dbReference type="InterPro" id="IPR017853">
    <property type="entry name" value="GH"/>
</dbReference>
<gene>
    <name evidence="6" type="ORF">TSUD_69700</name>
</gene>
<keyword evidence="7" id="KW-1185">Reference proteome</keyword>
<dbReference type="PANTHER" id="PTHR11452">
    <property type="entry name" value="ALPHA-GALACTOSIDASE/ALPHA-N-ACETYLGALACTOSAMINIDASE"/>
    <property type="match status" value="1"/>
</dbReference>
<evidence type="ECO:0000256" key="3">
    <source>
        <dbReference type="ARBA" id="ARBA00023295"/>
    </source>
</evidence>
<dbReference type="Gene3D" id="3.20.20.70">
    <property type="entry name" value="Aldolase class I"/>
    <property type="match status" value="2"/>
</dbReference>
<feature type="compositionally biased region" description="Basic residues" evidence="4">
    <location>
        <begin position="305"/>
        <end position="322"/>
    </location>
</feature>
<dbReference type="Proteomes" id="UP000242715">
    <property type="component" value="Unassembled WGS sequence"/>
</dbReference>
<dbReference type="PANTHER" id="PTHR11452:SF42">
    <property type="entry name" value="ALPHA-GALACTOSIDASE"/>
    <property type="match status" value="1"/>
</dbReference>